<dbReference type="InterPro" id="IPR019095">
    <property type="entry name" value="Mediator_Med18"/>
</dbReference>
<comment type="subcellular location">
    <subcellularLocation>
        <location evidence="1 8">Nucleus</location>
    </subcellularLocation>
</comment>
<comment type="caution">
    <text evidence="9">The sequence shown here is derived from an EMBL/GenBank/DDBJ whole genome shotgun (WGS) entry which is preliminary data.</text>
</comment>
<gene>
    <name evidence="8" type="primary">MED18</name>
    <name evidence="9" type="ORF">GGI19_000336</name>
</gene>
<organism evidence="9 10">
    <name type="scientific">Coemansia pectinata</name>
    <dbReference type="NCBI Taxonomy" id="1052879"/>
    <lineage>
        <taxon>Eukaryota</taxon>
        <taxon>Fungi</taxon>
        <taxon>Fungi incertae sedis</taxon>
        <taxon>Zoopagomycota</taxon>
        <taxon>Kickxellomycotina</taxon>
        <taxon>Kickxellomycetes</taxon>
        <taxon>Kickxellales</taxon>
        <taxon>Kickxellaceae</taxon>
        <taxon>Coemansia</taxon>
    </lineage>
</organism>
<evidence type="ECO:0000256" key="4">
    <source>
        <dbReference type="ARBA" id="ARBA00023015"/>
    </source>
</evidence>
<dbReference type="PANTHER" id="PTHR13321">
    <property type="entry name" value="MEDIATOR OF RNA POLYMERASE II TRANSCRIPTION, SUBUNIT 18"/>
    <property type="match status" value="1"/>
</dbReference>
<name>A0A9W8H3V0_9FUNG</name>
<dbReference type="GO" id="GO:0006369">
    <property type="term" value="P:termination of RNA polymerase II transcription"/>
    <property type="evidence" value="ECO:0007669"/>
    <property type="project" value="TreeGrafter"/>
</dbReference>
<keyword evidence="6 8" id="KW-0539">Nucleus</keyword>
<evidence type="ECO:0000256" key="7">
    <source>
        <dbReference type="ARBA" id="ARBA00032012"/>
    </source>
</evidence>
<comment type="similarity">
    <text evidence="2 8">Belongs to the Mediator complex subunit 18 family.</text>
</comment>
<accession>A0A9W8H3V0</accession>
<dbReference type="GO" id="GO:0070847">
    <property type="term" value="C:core mediator complex"/>
    <property type="evidence" value="ECO:0007669"/>
    <property type="project" value="TreeGrafter"/>
</dbReference>
<dbReference type="GO" id="GO:0003712">
    <property type="term" value="F:transcription coregulator activity"/>
    <property type="evidence" value="ECO:0007669"/>
    <property type="project" value="InterPro"/>
</dbReference>
<reference evidence="9" key="1">
    <citation type="submission" date="2022-07" db="EMBL/GenBank/DDBJ databases">
        <title>Phylogenomic reconstructions and comparative analyses of Kickxellomycotina fungi.</title>
        <authorList>
            <person name="Reynolds N.K."/>
            <person name="Stajich J.E."/>
            <person name="Barry K."/>
            <person name="Grigoriev I.V."/>
            <person name="Crous P."/>
            <person name="Smith M.E."/>
        </authorList>
    </citation>
    <scope>NUCLEOTIDE SEQUENCE</scope>
    <source>
        <strain evidence="9">BCRC 34297</strain>
    </source>
</reference>
<dbReference type="AlphaFoldDB" id="A0A9W8H3V0"/>
<comment type="function">
    <text evidence="8">Component of the Mediator complex, a coactivator involved in the regulated transcription of nearly all RNA polymerase II-dependent genes. Mediator functions as a bridge to convey information from gene-specific regulatory proteins to the basal RNA polymerase II transcription machinery. Mediator is recruited to promoters by direct interactions with regulatory proteins and serves as a scaffold for the assembly of a functional preinitiation complex with RNA polymerase II and the general transcription factors.</text>
</comment>
<dbReference type="EMBL" id="JANBUH010000007">
    <property type="protein sequence ID" value="KAJ2757095.1"/>
    <property type="molecule type" value="Genomic_DNA"/>
</dbReference>
<dbReference type="Pfam" id="PF09637">
    <property type="entry name" value="Med18"/>
    <property type="match status" value="1"/>
</dbReference>
<dbReference type="Proteomes" id="UP001140011">
    <property type="component" value="Unassembled WGS sequence"/>
</dbReference>
<dbReference type="Gene3D" id="2.40.320.10">
    <property type="entry name" value="Hypothetical Protein Pfu-838710-001"/>
    <property type="match status" value="1"/>
</dbReference>
<evidence type="ECO:0000256" key="5">
    <source>
        <dbReference type="ARBA" id="ARBA00023163"/>
    </source>
</evidence>
<evidence type="ECO:0000256" key="3">
    <source>
        <dbReference type="ARBA" id="ARBA00019612"/>
    </source>
</evidence>
<protein>
    <recommendedName>
        <fullName evidence="3 8">Mediator of RNA polymerase II transcription subunit 18</fullName>
    </recommendedName>
    <alternativeName>
        <fullName evidence="7 8">Mediator complex subunit 18</fullName>
    </alternativeName>
</protein>
<keyword evidence="4 8" id="KW-0805">Transcription regulation</keyword>
<comment type="subunit">
    <text evidence="8">Component of the Mediator complex.</text>
</comment>
<evidence type="ECO:0000313" key="10">
    <source>
        <dbReference type="Proteomes" id="UP001140011"/>
    </source>
</evidence>
<evidence type="ECO:0000256" key="6">
    <source>
        <dbReference type="ARBA" id="ARBA00023242"/>
    </source>
</evidence>
<evidence type="ECO:0000256" key="8">
    <source>
        <dbReference type="RuleBase" id="RU364150"/>
    </source>
</evidence>
<dbReference type="OrthoDB" id="5348092at2759"/>
<dbReference type="PANTHER" id="PTHR13321:SF2">
    <property type="entry name" value="MEDIATOR OF RNA POLYMERASE II TRANSCRIPTION SUBUNIT 18"/>
    <property type="match status" value="1"/>
</dbReference>
<sequence>MAAGKKYTGTGIPTHYECSLHGLLAKDHEPQLRTRLEALCGDTEAAHRELHHEISCIPCIETSIGPLRREDHVLRLRIELDPEDSLSAEKSTSSICLLGHPEPRSGRGASVRPIINAQVLSGSASASQLLSLLGYKFNSEFVRKGYWFLYRSSLKVVVSQIYRLQEQGNVQSVVPVDPSGNWLVQIVSEAMTQELVPRVCDQLEELKSLLEDYVELLVVDHAFLENKIPYS</sequence>
<keyword evidence="8" id="KW-0010">Activator</keyword>
<dbReference type="GO" id="GO:0016592">
    <property type="term" value="C:mediator complex"/>
    <property type="evidence" value="ECO:0007669"/>
    <property type="project" value="InterPro"/>
</dbReference>
<proteinExistence type="inferred from homology"/>
<evidence type="ECO:0000313" key="9">
    <source>
        <dbReference type="EMBL" id="KAJ2757095.1"/>
    </source>
</evidence>
<keyword evidence="5 8" id="KW-0804">Transcription</keyword>
<dbReference type="GO" id="GO:0006357">
    <property type="term" value="P:regulation of transcription by RNA polymerase II"/>
    <property type="evidence" value="ECO:0007669"/>
    <property type="project" value="InterPro"/>
</dbReference>
<evidence type="ECO:0000256" key="1">
    <source>
        <dbReference type="ARBA" id="ARBA00004123"/>
    </source>
</evidence>
<evidence type="ECO:0000256" key="2">
    <source>
        <dbReference type="ARBA" id="ARBA00009814"/>
    </source>
</evidence>
<keyword evidence="10" id="KW-1185">Reference proteome</keyword>